<evidence type="ECO:0000313" key="3">
    <source>
        <dbReference type="Proteomes" id="UP001491310"/>
    </source>
</evidence>
<protein>
    <submittedName>
        <fullName evidence="2">Uncharacterized protein</fullName>
    </submittedName>
</protein>
<accession>A0ABR2YW23</accession>
<evidence type="ECO:0000313" key="2">
    <source>
        <dbReference type="EMBL" id="KAK9915998.1"/>
    </source>
</evidence>
<comment type="caution">
    <text evidence="2">The sequence shown here is derived from an EMBL/GenBank/DDBJ whole genome shotgun (WGS) entry which is preliminary data.</text>
</comment>
<feature type="compositionally biased region" description="Gly residues" evidence="1">
    <location>
        <begin position="67"/>
        <end position="76"/>
    </location>
</feature>
<sequence>MAPNNGGADISVLQKFIIDRLYAQETRRTFSSWVSLENPAWKLARPLIPLGHTGARRGRGESSKGYCGKGEQGPCT</sequence>
<dbReference type="Proteomes" id="UP001491310">
    <property type="component" value="Unassembled WGS sequence"/>
</dbReference>
<reference evidence="2 3" key="1">
    <citation type="journal article" date="2024" name="Nat. Commun.">
        <title>Phylogenomics reveals the evolutionary origins of lichenization in chlorophyte algae.</title>
        <authorList>
            <person name="Puginier C."/>
            <person name="Libourel C."/>
            <person name="Otte J."/>
            <person name="Skaloud P."/>
            <person name="Haon M."/>
            <person name="Grisel S."/>
            <person name="Petersen M."/>
            <person name="Berrin J.G."/>
            <person name="Delaux P.M."/>
            <person name="Dal Grande F."/>
            <person name="Keller J."/>
        </authorList>
    </citation>
    <scope>NUCLEOTIDE SEQUENCE [LARGE SCALE GENOMIC DNA]</scope>
    <source>
        <strain evidence="2 3">SAG 216-7</strain>
    </source>
</reference>
<dbReference type="EMBL" id="JALJOT010000004">
    <property type="protein sequence ID" value="KAK9915998.1"/>
    <property type="molecule type" value="Genomic_DNA"/>
</dbReference>
<proteinExistence type="predicted"/>
<organism evidence="2 3">
    <name type="scientific">Coccomyxa subellipsoidea</name>
    <dbReference type="NCBI Taxonomy" id="248742"/>
    <lineage>
        <taxon>Eukaryota</taxon>
        <taxon>Viridiplantae</taxon>
        <taxon>Chlorophyta</taxon>
        <taxon>core chlorophytes</taxon>
        <taxon>Trebouxiophyceae</taxon>
        <taxon>Trebouxiophyceae incertae sedis</taxon>
        <taxon>Coccomyxaceae</taxon>
        <taxon>Coccomyxa</taxon>
    </lineage>
</organism>
<evidence type="ECO:0000256" key="1">
    <source>
        <dbReference type="SAM" id="MobiDB-lite"/>
    </source>
</evidence>
<keyword evidence="3" id="KW-1185">Reference proteome</keyword>
<name>A0ABR2YW23_9CHLO</name>
<feature type="region of interest" description="Disordered" evidence="1">
    <location>
        <begin position="52"/>
        <end position="76"/>
    </location>
</feature>
<gene>
    <name evidence="2" type="ORF">WJX75_007140</name>
</gene>